<accession>A0A9N9GH26</accession>
<dbReference type="InterPro" id="IPR036397">
    <property type="entry name" value="RNaseH_sf"/>
</dbReference>
<dbReference type="InterPro" id="IPR009057">
    <property type="entry name" value="Homeodomain-like_sf"/>
</dbReference>
<comment type="caution">
    <text evidence="3">The sequence shown here is derived from an EMBL/GenBank/DDBJ whole genome shotgun (WGS) entry which is preliminary data.</text>
</comment>
<dbReference type="Pfam" id="PF13936">
    <property type="entry name" value="HTH_38"/>
    <property type="match status" value="1"/>
</dbReference>
<gene>
    <name evidence="3" type="ORF">POCULU_LOCUS7487</name>
</gene>
<feature type="non-terminal residue" evidence="3">
    <location>
        <position position="202"/>
    </location>
</feature>
<feature type="domain" description="Transposase Tc1-like" evidence="1">
    <location>
        <begin position="79"/>
        <end position="142"/>
    </location>
</feature>
<dbReference type="EMBL" id="CAJVPJ010001716">
    <property type="protein sequence ID" value="CAG8601476.1"/>
    <property type="molecule type" value="Genomic_DNA"/>
</dbReference>
<organism evidence="3 4">
    <name type="scientific">Paraglomus occultum</name>
    <dbReference type="NCBI Taxonomy" id="144539"/>
    <lineage>
        <taxon>Eukaryota</taxon>
        <taxon>Fungi</taxon>
        <taxon>Fungi incertae sedis</taxon>
        <taxon>Mucoromycota</taxon>
        <taxon>Glomeromycotina</taxon>
        <taxon>Glomeromycetes</taxon>
        <taxon>Paraglomerales</taxon>
        <taxon>Paraglomeraceae</taxon>
        <taxon>Paraglomus</taxon>
    </lineage>
</organism>
<dbReference type="Gene3D" id="1.10.10.10">
    <property type="entry name" value="Winged helix-like DNA-binding domain superfamily/Winged helix DNA-binding domain"/>
    <property type="match status" value="1"/>
</dbReference>
<dbReference type="SUPFAM" id="SSF46689">
    <property type="entry name" value="Homeodomain-like"/>
    <property type="match status" value="1"/>
</dbReference>
<dbReference type="OrthoDB" id="2374322at2759"/>
<dbReference type="GO" id="GO:0006313">
    <property type="term" value="P:DNA transposition"/>
    <property type="evidence" value="ECO:0007669"/>
    <property type="project" value="InterPro"/>
</dbReference>
<dbReference type="Pfam" id="PF01498">
    <property type="entry name" value="HTH_Tnp_Tc3_2"/>
    <property type="match status" value="1"/>
</dbReference>
<reference evidence="3" key="1">
    <citation type="submission" date="2021-06" db="EMBL/GenBank/DDBJ databases">
        <authorList>
            <person name="Kallberg Y."/>
            <person name="Tangrot J."/>
            <person name="Rosling A."/>
        </authorList>
    </citation>
    <scope>NUCLEOTIDE SEQUENCE</scope>
    <source>
        <strain evidence="3">IA702</strain>
    </source>
</reference>
<evidence type="ECO:0000259" key="2">
    <source>
        <dbReference type="Pfam" id="PF13936"/>
    </source>
</evidence>
<evidence type="ECO:0000259" key="1">
    <source>
        <dbReference type="Pfam" id="PF01498"/>
    </source>
</evidence>
<dbReference type="InterPro" id="IPR025246">
    <property type="entry name" value="IS30-like_HTH"/>
</dbReference>
<dbReference type="GO" id="GO:0015074">
    <property type="term" value="P:DNA integration"/>
    <property type="evidence" value="ECO:0007669"/>
    <property type="project" value="InterPro"/>
</dbReference>
<protein>
    <submittedName>
        <fullName evidence="3">7625_t:CDS:1</fullName>
    </submittedName>
</protein>
<evidence type="ECO:0000313" key="4">
    <source>
        <dbReference type="Proteomes" id="UP000789572"/>
    </source>
</evidence>
<dbReference type="InterPro" id="IPR002492">
    <property type="entry name" value="Transposase_Tc1-like"/>
</dbReference>
<dbReference type="Proteomes" id="UP000789572">
    <property type="component" value="Unassembled WGS sequence"/>
</dbReference>
<name>A0A9N9GH26_9GLOM</name>
<evidence type="ECO:0000313" key="3">
    <source>
        <dbReference type="EMBL" id="CAG8601476.1"/>
    </source>
</evidence>
<dbReference type="Gene3D" id="3.30.420.10">
    <property type="entry name" value="Ribonuclease H-like superfamily/Ribonuclease H"/>
    <property type="match status" value="1"/>
</dbReference>
<dbReference type="InterPro" id="IPR036388">
    <property type="entry name" value="WH-like_DNA-bd_sf"/>
</dbReference>
<feature type="domain" description="Transposase IS30-like HTH" evidence="2">
    <location>
        <begin position="3"/>
        <end position="40"/>
    </location>
</feature>
<proteinExistence type="predicted"/>
<keyword evidence="4" id="KW-1185">Reference proteome</keyword>
<sequence length="202" mass="23091">MGKGKQLTDFQRNSIIYGHKIGHSSRQIAKIVGCSPSAVSACINRYKVTGSTEAKPRSGRPCLLQSSDRKKLKRLVTNKNNRRKCARDIQNLWKKKNGQEISVSTIRRALNSVGLKNCVARRKPFISPDNMNKRLLWAREHACWTAEDWAKVLWSDESTCTRFQQARNSRVWRETSEEWSPDCVSVTCESMPRRVQAVIDAN</sequence>
<dbReference type="GO" id="GO:0003677">
    <property type="term" value="F:DNA binding"/>
    <property type="evidence" value="ECO:0007669"/>
    <property type="project" value="InterPro"/>
</dbReference>
<dbReference type="AlphaFoldDB" id="A0A9N9GH26"/>